<keyword evidence="3" id="KW-1185">Reference proteome</keyword>
<evidence type="ECO:0000259" key="1">
    <source>
        <dbReference type="PROSITE" id="PS51186"/>
    </source>
</evidence>
<dbReference type="Gene3D" id="3.40.630.30">
    <property type="match status" value="1"/>
</dbReference>
<evidence type="ECO:0000313" key="3">
    <source>
        <dbReference type="Proteomes" id="UP001220964"/>
    </source>
</evidence>
<dbReference type="SUPFAM" id="SSF55729">
    <property type="entry name" value="Acyl-CoA N-acyltransferases (Nat)"/>
    <property type="match status" value="1"/>
</dbReference>
<dbReference type="InterPro" id="IPR000182">
    <property type="entry name" value="GNAT_dom"/>
</dbReference>
<dbReference type="PANTHER" id="PTHR43792:SF1">
    <property type="entry name" value="N-ACETYLTRANSFERASE DOMAIN-CONTAINING PROTEIN"/>
    <property type="match status" value="1"/>
</dbReference>
<dbReference type="EMBL" id="JARGYC010000034">
    <property type="protein sequence ID" value="MDF0601768.1"/>
    <property type="molecule type" value="Genomic_DNA"/>
</dbReference>
<proteinExistence type="predicted"/>
<dbReference type="GO" id="GO:0016747">
    <property type="term" value="F:acyltransferase activity, transferring groups other than amino-acyl groups"/>
    <property type="evidence" value="ECO:0007669"/>
    <property type="project" value="InterPro"/>
</dbReference>
<gene>
    <name evidence="2" type="ORF">P1J78_13565</name>
</gene>
<dbReference type="Pfam" id="PF13302">
    <property type="entry name" value="Acetyltransf_3"/>
    <property type="match status" value="1"/>
</dbReference>
<protein>
    <submittedName>
        <fullName evidence="2">GNAT family N-acetyltransferase</fullName>
    </submittedName>
</protein>
<comment type="caution">
    <text evidence="2">The sequence shown here is derived from an EMBL/GenBank/DDBJ whole genome shotgun (WGS) entry which is preliminary data.</text>
</comment>
<evidence type="ECO:0000313" key="2">
    <source>
        <dbReference type="EMBL" id="MDF0601768.1"/>
    </source>
</evidence>
<sequence>MTALTTDRLTLRAPVPADEAPVVAYYTSDYRAEHARRLTRDEAQHRFRDVVLAHWQTRGYGRYIVSFTGADRPLGLVGPHFPGDYPEPEIAWHIFAPDLQGKGVAYEAAMASRAHAFAALGWTGAVSYILPSNARSQALARRMGAVADPDAPWPASIGPHVAWRHPAPEARP</sequence>
<dbReference type="PROSITE" id="PS51186">
    <property type="entry name" value="GNAT"/>
    <property type="match status" value="1"/>
</dbReference>
<organism evidence="2 3">
    <name type="scientific">Psychromarinibacter sediminicola</name>
    <dbReference type="NCBI Taxonomy" id="3033385"/>
    <lineage>
        <taxon>Bacteria</taxon>
        <taxon>Pseudomonadati</taxon>
        <taxon>Pseudomonadota</taxon>
        <taxon>Alphaproteobacteria</taxon>
        <taxon>Rhodobacterales</taxon>
        <taxon>Paracoccaceae</taxon>
        <taxon>Psychromarinibacter</taxon>
    </lineage>
</organism>
<dbReference type="InterPro" id="IPR016181">
    <property type="entry name" value="Acyl_CoA_acyltransferase"/>
</dbReference>
<dbReference type="AlphaFoldDB" id="A0AAE3NQP5"/>
<reference evidence="2" key="1">
    <citation type="submission" date="2023-03" db="EMBL/GenBank/DDBJ databases">
        <title>Multiphase analysis and comparison of six strains from genera Psychromarinibacter, Lutimaribacter, and Maritimibacter, including a novel species: Psychromarinibacter sediminicola sp. nov.</title>
        <authorList>
            <person name="Wang Y.-H."/>
            <person name="Ye M.-Q."/>
            <person name="Du Z.-J."/>
        </authorList>
    </citation>
    <scope>NUCLEOTIDE SEQUENCE</scope>
    <source>
        <strain evidence="2">C21-152</strain>
    </source>
</reference>
<dbReference type="RefSeq" id="WP_275567909.1">
    <property type="nucleotide sequence ID" value="NZ_JARGYC010000034.1"/>
</dbReference>
<dbReference type="InterPro" id="IPR051531">
    <property type="entry name" value="N-acetyltransferase"/>
</dbReference>
<name>A0AAE3NQP5_9RHOB</name>
<dbReference type="PANTHER" id="PTHR43792">
    <property type="entry name" value="GNAT FAMILY, PUTATIVE (AFU_ORTHOLOGUE AFUA_3G00765)-RELATED-RELATED"/>
    <property type="match status" value="1"/>
</dbReference>
<dbReference type="Proteomes" id="UP001220964">
    <property type="component" value="Unassembled WGS sequence"/>
</dbReference>
<accession>A0AAE3NQP5</accession>
<feature type="domain" description="N-acetyltransferase" evidence="1">
    <location>
        <begin position="9"/>
        <end position="168"/>
    </location>
</feature>